<dbReference type="InterPro" id="IPR011009">
    <property type="entry name" value="Kinase-like_dom_sf"/>
</dbReference>
<name>A0A1J4KK63_9EUKA</name>
<feature type="compositionally biased region" description="Basic and acidic residues" evidence="1">
    <location>
        <begin position="314"/>
        <end position="380"/>
    </location>
</feature>
<dbReference type="GeneID" id="94826302"/>
<dbReference type="InterPro" id="IPR032675">
    <property type="entry name" value="LRR_dom_sf"/>
</dbReference>
<proteinExistence type="predicted"/>
<evidence type="ECO:0000313" key="4">
    <source>
        <dbReference type="Proteomes" id="UP000179807"/>
    </source>
</evidence>
<dbReference type="SMART" id="SM00220">
    <property type="entry name" value="S_TKc"/>
    <property type="match status" value="1"/>
</dbReference>
<dbReference type="RefSeq" id="XP_068364825.1">
    <property type="nucleotide sequence ID" value="XM_068491598.1"/>
</dbReference>
<protein>
    <recommendedName>
        <fullName evidence="2">Protein kinase domain-containing protein</fullName>
    </recommendedName>
</protein>
<sequence>MINFHKITLDNGINVEIDILNQSAMVIKSNEASGNVVIPQSVFFESKKYLIDSIGEHAFDGNKKIKSLSFVPDSEIRYFGNFAFSESSLITLTIPSKFTKFEERWCENANSLVDINVVPKNPDFMFQDGLLLNKSQTILYFASRTIPKVKIPTTVKLIFPSAFYNSHINTIEFEKDSELETIDKSAFYGCDNLTHLSLPSSVTRINIEAFSWSHLEFFECEAKTLNIGNWCFNFCDSLKCVSFPKAANITIGADAFKKVADNFVLCVPEGAIVAGEGVQGISIEYIKPVSFDTISKTDFHTKIRRKSLPKEKTHMKIFNADKTKDKTDKKGAKTGKKDAKTDKKDAKTDNKETKTAKKDDMVTKKFHDETKRTFHNEKNKIRSQTSLSSAHKAASPQPKISYMTINSKDDGSNHKDLRPSEVSKSSKSEIAEYERKIHALQQENKQIIKEYSFEIAQLKNDKRKLTQSLRTQEESNKMITNYKKEILSLKEEVRIIKKENDKLNAQNKELTESFIKLNKKYELNKKDISFYNIEESKYHIIEEIERGATSTVFKVEKREMVTTVCAFKHLNSSQFKDQKNFIRECEIMYSVQHPCISKIIGFSHGGKTLPPTIILHYYPTDLAKSITQLTNTEKVQAIVDISLGLRYLHEVQDTMHRDLKPANILLSKHNHVRIGDFGLAKSVSVKESLTKGVGTLGFMAPELINEDEYTMKVDQYSFGILMYFILTNGKVPPFKMLDVLTGKMFPIPNTIPRFGRRMIEDCCSIDPKNRPTFSLILETLKSNNYSLLPNIDINSITNRINHIEFKEHLNDVLY</sequence>
<dbReference type="InterPro" id="IPR051681">
    <property type="entry name" value="Ser/Thr_Kinases-Pseudokinases"/>
</dbReference>
<keyword evidence="4" id="KW-1185">Reference proteome</keyword>
<evidence type="ECO:0000256" key="1">
    <source>
        <dbReference type="SAM" id="MobiDB-lite"/>
    </source>
</evidence>
<dbReference type="OrthoDB" id="2614383at2759"/>
<dbReference type="VEuPathDB" id="TrichDB:TRFO_03934"/>
<dbReference type="Pfam" id="PF00069">
    <property type="entry name" value="Pkinase"/>
    <property type="match status" value="1"/>
</dbReference>
<dbReference type="Gene3D" id="1.10.510.10">
    <property type="entry name" value="Transferase(Phosphotransferase) domain 1"/>
    <property type="match status" value="1"/>
</dbReference>
<dbReference type="SUPFAM" id="SSF56112">
    <property type="entry name" value="Protein kinase-like (PK-like)"/>
    <property type="match status" value="1"/>
</dbReference>
<feature type="compositionally biased region" description="Basic and acidic residues" evidence="1">
    <location>
        <begin position="407"/>
        <end position="429"/>
    </location>
</feature>
<evidence type="ECO:0000313" key="3">
    <source>
        <dbReference type="EMBL" id="OHT11689.1"/>
    </source>
</evidence>
<dbReference type="InterPro" id="IPR026906">
    <property type="entry name" value="LRR_5"/>
</dbReference>
<dbReference type="Gene3D" id="3.80.10.10">
    <property type="entry name" value="Ribonuclease Inhibitor"/>
    <property type="match status" value="1"/>
</dbReference>
<feature type="domain" description="Protein kinase" evidence="2">
    <location>
        <begin position="538"/>
        <end position="788"/>
    </location>
</feature>
<accession>A0A1J4KK63</accession>
<organism evidence="3 4">
    <name type="scientific">Tritrichomonas foetus</name>
    <dbReference type="NCBI Taxonomy" id="1144522"/>
    <lineage>
        <taxon>Eukaryota</taxon>
        <taxon>Metamonada</taxon>
        <taxon>Parabasalia</taxon>
        <taxon>Tritrichomonadida</taxon>
        <taxon>Tritrichomonadidae</taxon>
        <taxon>Tritrichomonas</taxon>
    </lineage>
</organism>
<dbReference type="AlphaFoldDB" id="A0A1J4KK63"/>
<dbReference type="SUPFAM" id="SSF52058">
    <property type="entry name" value="L domain-like"/>
    <property type="match status" value="1"/>
</dbReference>
<feature type="region of interest" description="Disordered" evidence="1">
    <location>
        <begin position="314"/>
        <end position="429"/>
    </location>
</feature>
<dbReference type="GO" id="GO:0005524">
    <property type="term" value="F:ATP binding"/>
    <property type="evidence" value="ECO:0007669"/>
    <property type="project" value="InterPro"/>
</dbReference>
<dbReference type="Gene3D" id="3.30.200.20">
    <property type="entry name" value="Phosphorylase Kinase, domain 1"/>
    <property type="match status" value="1"/>
</dbReference>
<dbReference type="PANTHER" id="PTHR44329">
    <property type="entry name" value="SERINE/THREONINE-PROTEIN KINASE TNNI3K-RELATED"/>
    <property type="match status" value="1"/>
</dbReference>
<evidence type="ECO:0000259" key="2">
    <source>
        <dbReference type="PROSITE" id="PS50011"/>
    </source>
</evidence>
<dbReference type="Pfam" id="PF13306">
    <property type="entry name" value="LRR_5"/>
    <property type="match status" value="2"/>
</dbReference>
<reference evidence="3" key="1">
    <citation type="submission" date="2016-10" db="EMBL/GenBank/DDBJ databases">
        <authorList>
            <person name="Benchimol M."/>
            <person name="Almeida L.G."/>
            <person name="Vasconcelos A.T."/>
            <person name="Perreira-Neves A."/>
            <person name="Rosa I.A."/>
            <person name="Tasca T."/>
            <person name="Bogo M.R."/>
            <person name="de Souza W."/>
        </authorList>
    </citation>
    <scope>NUCLEOTIDE SEQUENCE [LARGE SCALE GENOMIC DNA]</scope>
    <source>
        <strain evidence="3">K</strain>
    </source>
</reference>
<dbReference type="Proteomes" id="UP000179807">
    <property type="component" value="Unassembled WGS sequence"/>
</dbReference>
<dbReference type="PROSITE" id="PS50011">
    <property type="entry name" value="PROTEIN_KINASE_DOM"/>
    <property type="match status" value="1"/>
</dbReference>
<comment type="caution">
    <text evidence="3">The sequence shown here is derived from an EMBL/GenBank/DDBJ whole genome shotgun (WGS) entry which is preliminary data.</text>
</comment>
<dbReference type="GO" id="GO:0004674">
    <property type="term" value="F:protein serine/threonine kinase activity"/>
    <property type="evidence" value="ECO:0007669"/>
    <property type="project" value="TreeGrafter"/>
</dbReference>
<gene>
    <name evidence="3" type="ORF">TRFO_03934</name>
</gene>
<dbReference type="InterPro" id="IPR000719">
    <property type="entry name" value="Prot_kinase_dom"/>
</dbReference>
<dbReference type="EMBL" id="MLAK01000582">
    <property type="protein sequence ID" value="OHT11689.1"/>
    <property type="molecule type" value="Genomic_DNA"/>
</dbReference>